<accession>X6MNS8</accession>
<protein>
    <submittedName>
        <fullName evidence="1">Uncharacterized protein</fullName>
    </submittedName>
</protein>
<sequence>MFAFFHSQHETQRFSSRRETAKNTCCTAFTNYILKKQTFFRTTKKKVHFGLSLKKKLLSQKKKLKKCIIIILFRKCQKKKYFSFLKLNKISFFLEYVRLNNKLNCKTFFGTFPHIYKKVMSYITCPICTELVPLKVINIHLDLACDKKKL</sequence>
<evidence type="ECO:0000313" key="2">
    <source>
        <dbReference type="Proteomes" id="UP000023152"/>
    </source>
</evidence>
<organism evidence="1 2">
    <name type="scientific">Reticulomyxa filosa</name>
    <dbReference type="NCBI Taxonomy" id="46433"/>
    <lineage>
        <taxon>Eukaryota</taxon>
        <taxon>Sar</taxon>
        <taxon>Rhizaria</taxon>
        <taxon>Retaria</taxon>
        <taxon>Foraminifera</taxon>
        <taxon>Monothalamids</taxon>
        <taxon>Reticulomyxidae</taxon>
        <taxon>Reticulomyxa</taxon>
    </lineage>
</organism>
<keyword evidence="2" id="KW-1185">Reference proteome</keyword>
<reference evidence="1 2" key="1">
    <citation type="journal article" date="2013" name="Curr. Biol.">
        <title>The Genome of the Foraminiferan Reticulomyxa filosa.</title>
        <authorList>
            <person name="Glockner G."/>
            <person name="Hulsmann N."/>
            <person name="Schleicher M."/>
            <person name="Noegel A.A."/>
            <person name="Eichinger L."/>
            <person name="Gallinger C."/>
            <person name="Pawlowski J."/>
            <person name="Sierra R."/>
            <person name="Euteneuer U."/>
            <person name="Pillet L."/>
            <person name="Moustafa A."/>
            <person name="Platzer M."/>
            <person name="Groth M."/>
            <person name="Szafranski K."/>
            <person name="Schliwa M."/>
        </authorList>
    </citation>
    <scope>NUCLEOTIDE SEQUENCE [LARGE SCALE GENOMIC DNA]</scope>
</reference>
<name>X6MNS8_RETFI</name>
<dbReference type="Proteomes" id="UP000023152">
    <property type="component" value="Unassembled WGS sequence"/>
</dbReference>
<evidence type="ECO:0000313" key="1">
    <source>
        <dbReference type="EMBL" id="ETO15499.1"/>
    </source>
</evidence>
<dbReference type="AlphaFoldDB" id="X6MNS8"/>
<gene>
    <name evidence="1" type="ORF">RFI_21864</name>
</gene>
<comment type="caution">
    <text evidence="1">The sequence shown here is derived from an EMBL/GenBank/DDBJ whole genome shotgun (WGS) entry which is preliminary data.</text>
</comment>
<dbReference type="EMBL" id="ASPP01019066">
    <property type="protein sequence ID" value="ETO15499.1"/>
    <property type="molecule type" value="Genomic_DNA"/>
</dbReference>
<proteinExistence type="predicted"/>